<keyword evidence="3" id="KW-1185">Reference proteome</keyword>
<proteinExistence type="predicted"/>
<evidence type="ECO:0000256" key="1">
    <source>
        <dbReference type="SAM" id="MobiDB-lite"/>
    </source>
</evidence>
<evidence type="ECO:0000313" key="3">
    <source>
        <dbReference type="Proteomes" id="UP000054018"/>
    </source>
</evidence>
<dbReference type="HOGENOM" id="CLU_2197989_0_0_1"/>
<reference evidence="2 3" key="1">
    <citation type="submission" date="2014-04" db="EMBL/GenBank/DDBJ databases">
        <authorList>
            <consortium name="DOE Joint Genome Institute"/>
            <person name="Kuo A."/>
            <person name="Kohler A."/>
            <person name="Costa M.D."/>
            <person name="Nagy L.G."/>
            <person name="Floudas D."/>
            <person name="Copeland A."/>
            <person name="Barry K.W."/>
            <person name="Cichocki N."/>
            <person name="Veneault-Fourrey C."/>
            <person name="LaButti K."/>
            <person name="Lindquist E.A."/>
            <person name="Lipzen A."/>
            <person name="Lundell T."/>
            <person name="Morin E."/>
            <person name="Murat C."/>
            <person name="Sun H."/>
            <person name="Tunlid A."/>
            <person name="Henrissat B."/>
            <person name="Grigoriev I.V."/>
            <person name="Hibbett D.S."/>
            <person name="Martin F."/>
            <person name="Nordberg H.P."/>
            <person name="Cantor M.N."/>
            <person name="Hua S.X."/>
        </authorList>
    </citation>
    <scope>NUCLEOTIDE SEQUENCE [LARGE SCALE GENOMIC DNA]</scope>
    <source>
        <strain evidence="2 3">441</strain>
    </source>
</reference>
<reference evidence="3" key="2">
    <citation type="submission" date="2015-01" db="EMBL/GenBank/DDBJ databases">
        <title>Evolutionary Origins and Diversification of the Mycorrhizal Mutualists.</title>
        <authorList>
            <consortium name="DOE Joint Genome Institute"/>
            <consortium name="Mycorrhizal Genomics Consortium"/>
            <person name="Kohler A."/>
            <person name="Kuo A."/>
            <person name="Nagy L.G."/>
            <person name="Floudas D."/>
            <person name="Copeland A."/>
            <person name="Barry K.W."/>
            <person name="Cichocki N."/>
            <person name="Veneault-Fourrey C."/>
            <person name="LaButti K."/>
            <person name="Lindquist E.A."/>
            <person name="Lipzen A."/>
            <person name="Lundell T."/>
            <person name="Morin E."/>
            <person name="Murat C."/>
            <person name="Riley R."/>
            <person name="Ohm R."/>
            <person name="Sun H."/>
            <person name="Tunlid A."/>
            <person name="Henrissat B."/>
            <person name="Grigoriev I.V."/>
            <person name="Hibbett D.S."/>
            <person name="Martin F."/>
        </authorList>
    </citation>
    <scope>NUCLEOTIDE SEQUENCE [LARGE SCALE GENOMIC DNA]</scope>
    <source>
        <strain evidence="3">441</strain>
    </source>
</reference>
<accession>A0A0C9Z7Q9</accession>
<sequence>MLFSYHRINLAEDTTVPNGSADGGPPFVWNCRPCQCVHRGNLWHRDSLARFAMCIPVSASQLKPALIGHDGCGNRNTGKTDKANANSRRSLNGKECAGENALPRTRDA</sequence>
<name>A0A0C9Z7Q9_9AGAM</name>
<dbReference type="EMBL" id="KN833872">
    <property type="protein sequence ID" value="KIK15913.1"/>
    <property type="molecule type" value="Genomic_DNA"/>
</dbReference>
<dbReference type="Proteomes" id="UP000054018">
    <property type="component" value="Unassembled WGS sequence"/>
</dbReference>
<organism evidence="2 3">
    <name type="scientific">Pisolithus microcarpus 441</name>
    <dbReference type="NCBI Taxonomy" id="765257"/>
    <lineage>
        <taxon>Eukaryota</taxon>
        <taxon>Fungi</taxon>
        <taxon>Dikarya</taxon>
        <taxon>Basidiomycota</taxon>
        <taxon>Agaricomycotina</taxon>
        <taxon>Agaricomycetes</taxon>
        <taxon>Agaricomycetidae</taxon>
        <taxon>Boletales</taxon>
        <taxon>Sclerodermatineae</taxon>
        <taxon>Pisolithaceae</taxon>
        <taxon>Pisolithus</taxon>
    </lineage>
</organism>
<gene>
    <name evidence="2" type="ORF">PISMIDRAFT_281579</name>
</gene>
<protein>
    <submittedName>
        <fullName evidence="2">Uncharacterized protein</fullName>
    </submittedName>
</protein>
<feature type="region of interest" description="Disordered" evidence="1">
    <location>
        <begin position="70"/>
        <end position="108"/>
    </location>
</feature>
<evidence type="ECO:0000313" key="2">
    <source>
        <dbReference type="EMBL" id="KIK15913.1"/>
    </source>
</evidence>
<dbReference type="AlphaFoldDB" id="A0A0C9Z7Q9"/>